<organism evidence="1 2">
    <name type="scientific">Mucor saturninus</name>
    <dbReference type="NCBI Taxonomy" id="64648"/>
    <lineage>
        <taxon>Eukaryota</taxon>
        <taxon>Fungi</taxon>
        <taxon>Fungi incertae sedis</taxon>
        <taxon>Mucoromycota</taxon>
        <taxon>Mucoromycotina</taxon>
        <taxon>Mucoromycetes</taxon>
        <taxon>Mucorales</taxon>
        <taxon>Mucorineae</taxon>
        <taxon>Mucoraceae</taxon>
        <taxon>Mucor</taxon>
    </lineage>
</organism>
<accession>A0A8H7R258</accession>
<comment type="caution">
    <text evidence="1">The sequence shown here is derived from an EMBL/GenBank/DDBJ whole genome shotgun (WGS) entry which is preliminary data.</text>
</comment>
<dbReference type="EMBL" id="JAEPRD010000054">
    <property type="protein sequence ID" value="KAG2203144.1"/>
    <property type="molecule type" value="Genomic_DNA"/>
</dbReference>
<dbReference type="AlphaFoldDB" id="A0A8H7R258"/>
<gene>
    <name evidence="1" type="ORF">INT47_004951</name>
</gene>
<evidence type="ECO:0000313" key="1">
    <source>
        <dbReference type="EMBL" id="KAG2203144.1"/>
    </source>
</evidence>
<protein>
    <submittedName>
        <fullName evidence="1">Uncharacterized protein</fullName>
    </submittedName>
</protein>
<reference evidence="1" key="1">
    <citation type="submission" date="2020-12" db="EMBL/GenBank/DDBJ databases">
        <title>Metabolic potential, ecology and presence of endohyphal bacteria is reflected in genomic diversity of Mucoromycotina.</title>
        <authorList>
            <person name="Muszewska A."/>
            <person name="Okrasinska A."/>
            <person name="Steczkiewicz K."/>
            <person name="Drgas O."/>
            <person name="Orlowska M."/>
            <person name="Perlinska-Lenart U."/>
            <person name="Aleksandrzak-Piekarczyk T."/>
            <person name="Szatraj K."/>
            <person name="Zielenkiewicz U."/>
            <person name="Pilsyk S."/>
            <person name="Malc E."/>
            <person name="Mieczkowski P."/>
            <person name="Kruszewska J.S."/>
            <person name="Biernat P."/>
            <person name="Pawlowska J."/>
        </authorList>
    </citation>
    <scope>NUCLEOTIDE SEQUENCE</scope>
    <source>
        <strain evidence="1">WA0000017839</strain>
    </source>
</reference>
<name>A0A8H7R258_9FUNG</name>
<evidence type="ECO:0000313" key="2">
    <source>
        <dbReference type="Proteomes" id="UP000603453"/>
    </source>
</evidence>
<dbReference type="OrthoDB" id="6407759at2759"/>
<proteinExistence type="predicted"/>
<dbReference type="Proteomes" id="UP000603453">
    <property type="component" value="Unassembled WGS sequence"/>
</dbReference>
<sequence length="624" mass="71957">MLESLLFKTEGPDDANLKSHGYLVKTLTIHNDNPSMLKNPHQLLGTIVSYFPFIKCLDVSQSNDPVPYLHNLTHIKSGTALNILEEIRVFSKHTLSPVNSTRVKNYYLGAIYTFRMTLRHIELLDPVKKFNIGDQRGLNYLQVLAMFRKLSHLTLHYHTEDRINALSIYAEVFTACPKLRSFDYICDGMKDTMASQLKHHPSSCINKVPIKIYPDFRTNTQLNSLSLSLPSLDKHQMKYITEVVPTAQMEKCEILLDHVDTFKYWAGEINMQKVKRFGHHLSLAKNLVIRVRQGYTNLNKPIRLVHQSKEVKNEIQKESLVKFLHALQGNRKFDQYKLNVELVVRKKEHDFQQISEINTIITNDSLSFHQTIDTDYFCIKRHNILTTNFADGQLLSTKIRHITIRVARNDLSKVLKFVLKHCKKAETIVLIVGRSQREMTINIPEQNKVKVFGKTQPKSMMLNIHFGTVSQALLYELISLMPGLNKLVLQGIDEENLTEPLLDFIKARRLKELVFEFVIGDQEESPFYIKMGFYNTKAKREERDFRCLVGNIQPANIPEETVCLPELTIWHTSIERVTMIHNGRALKVLAPPLSETGFFQKNNFTLFGSQGDQILKGFSGCFRL</sequence>
<keyword evidence="2" id="KW-1185">Reference proteome</keyword>